<evidence type="ECO:0000313" key="1">
    <source>
        <dbReference type="EMBL" id="GII76860.1"/>
    </source>
</evidence>
<organism evidence="1 2">
    <name type="scientific">Sphaerisporangium rufum</name>
    <dbReference type="NCBI Taxonomy" id="1381558"/>
    <lineage>
        <taxon>Bacteria</taxon>
        <taxon>Bacillati</taxon>
        <taxon>Actinomycetota</taxon>
        <taxon>Actinomycetes</taxon>
        <taxon>Streptosporangiales</taxon>
        <taxon>Streptosporangiaceae</taxon>
        <taxon>Sphaerisporangium</taxon>
    </lineage>
</organism>
<dbReference type="RefSeq" id="WP_203983486.1">
    <property type="nucleotide sequence ID" value="NZ_BOOU01000030.1"/>
</dbReference>
<accession>A0A919V433</accession>
<gene>
    <name evidence="1" type="ORF">Sru01_18420</name>
</gene>
<sequence>MNWDDITDLMGCDDPDEVEAAFERGEQLVGVALLGLSLSVPDADRVGPLVVRALQSDRREVRLQGLTALGHIARLTGRVDQLLLNALRALMRNPDSEIKEHAGMVADDIWIFVPHSQLPWWMRARSVVHALGWWFVKRWWDITEK</sequence>
<keyword evidence="2" id="KW-1185">Reference proteome</keyword>
<protein>
    <recommendedName>
        <fullName evidence="3">HEAT repeat domain-containing protein</fullName>
    </recommendedName>
</protein>
<dbReference type="InterPro" id="IPR016024">
    <property type="entry name" value="ARM-type_fold"/>
</dbReference>
<dbReference type="SUPFAM" id="SSF48371">
    <property type="entry name" value="ARM repeat"/>
    <property type="match status" value="1"/>
</dbReference>
<dbReference type="Gene3D" id="1.25.10.10">
    <property type="entry name" value="Leucine-rich Repeat Variant"/>
    <property type="match status" value="1"/>
</dbReference>
<evidence type="ECO:0000313" key="2">
    <source>
        <dbReference type="Proteomes" id="UP000655287"/>
    </source>
</evidence>
<reference evidence="1" key="1">
    <citation type="submission" date="2021-01" db="EMBL/GenBank/DDBJ databases">
        <title>Whole genome shotgun sequence of Sphaerisporangium rufum NBRC 109079.</title>
        <authorList>
            <person name="Komaki H."/>
            <person name="Tamura T."/>
        </authorList>
    </citation>
    <scope>NUCLEOTIDE SEQUENCE</scope>
    <source>
        <strain evidence="1">NBRC 109079</strain>
    </source>
</reference>
<proteinExistence type="predicted"/>
<dbReference type="AlphaFoldDB" id="A0A919V433"/>
<comment type="caution">
    <text evidence="1">The sequence shown here is derived from an EMBL/GenBank/DDBJ whole genome shotgun (WGS) entry which is preliminary data.</text>
</comment>
<dbReference type="Proteomes" id="UP000655287">
    <property type="component" value="Unassembled WGS sequence"/>
</dbReference>
<dbReference type="InterPro" id="IPR011989">
    <property type="entry name" value="ARM-like"/>
</dbReference>
<evidence type="ECO:0008006" key="3">
    <source>
        <dbReference type="Google" id="ProtNLM"/>
    </source>
</evidence>
<name>A0A919V433_9ACTN</name>
<dbReference type="EMBL" id="BOOU01000030">
    <property type="protein sequence ID" value="GII76860.1"/>
    <property type="molecule type" value="Genomic_DNA"/>
</dbReference>